<reference evidence="4 5" key="1">
    <citation type="submission" date="2020-05" db="EMBL/GenBank/DDBJ databases">
        <title>Complete genome sequencing of Campylobacter and Arcobacter type strains.</title>
        <authorList>
            <person name="Miller W.G."/>
            <person name="Yee E."/>
        </authorList>
    </citation>
    <scope>NUCLEOTIDE SEQUENCE [LARGE SCALE GENOMIC DNA]</scope>
    <source>
        <strain evidence="4 5">LMG 25694</strain>
    </source>
</reference>
<dbReference type="Pfam" id="PF10442">
    <property type="entry name" value="FIST_C"/>
    <property type="match status" value="1"/>
</dbReference>
<dbReference type="InterPro" id="IPR005467">
    <property type="entry name" value="His_kinase_dom"/>
</dbReference>
<dbReference type="InterPro" id="IPR003661">
    <property type="entry name" value="HisK_dim/P_dom"/>
</dbReference>
<proteinExistence type="predicted"/>
<dbReference type="Pfam" id="PF02518">
    <property type="entry name" value="HATPase_c"/>
    <property type="match status" value="1"/>
</dbReference>
<dbReference type="SUPFAM" id="SSF47384">
    <property type="entry name" value="Homodimeric domain of signal transducing histidine kinase"/>
    <property type="match status" value="1"/>
</dbReference>
<dbReference type="Pfam" id="PF00512">
    <property type="entry name" value="HisKA"/>
    <property type="match status" value="1"/>
</dbReference>
<dbReference type="InterPro" id="IPR003594">
    <property type="entry name" value="HATPase_dom"/>
</dbReference>
<organism evidence="4 5">
    <name type="scientific">Arcobacter defluvii</name>
    <dbReference type="NCBI Taxonomy" id="873191"/>
    <lineage>
        <taxon>Bacteria</taxon>
        <taxon>Pseudomonadati</taxon>
        <taxon>Campylobacterota</taxon>
        <taxon>Epsilonproteobacteria</taxon>
        <taxon>Campylobacterales</taxon>
        <taxon>Arcobacteraceae</taxon>
        <taxon>Arcobacter</taxon>
    </lineage>
</organism>
<dbReference type="InterPro" id="IPR013702">
    <property type="entry name" value="FIST_domain_N"/>
</dbReference>
<dbReference type="Pfam" id="PF08495">
    <property type="entry name" value="FIST"/>
    <property type="match status" value="1"/>
</dbReference>
<dbReference type="SMART" id="SM00387">
    <property type="entry name" value="HATPase_c"/>
    <property type="match status" value="1"/>
</dbReference>
<protein>
    <recommendedName>
        <fullName evidence="2">histidine kinase</fullName>
        <ecNumber evidence="2">2.7.13.3</ecNumber>
    </recommendedName>
</protein>
<dbReference type="RefSeq" id="WP_228712352.1">
    <property type="nucleotide sequence ID" value="NZ_CP053835.1"/>
</dbReference>
<gene>
    <name evidence="4" type="ORF">ADFLV_0516</name>
</gene>
<dbReference type="AlphaFoldDB" id="A0AAE7BEZ8"/>
<keyword evidence="5" id="KW-1185">Reference proteome</keyword>
<dbReference type="InterPro" id="IPR019494">
    <property type="entry name" value="FIST_C"/>
</dbReference>
<evidence type="ECO:0000256" key="2">
    <source>
        <dbReference type="ARBA" id="ARBA00012438"/>
    </source>
</evidence>
<dbReference type="KEGG" id="adz:ADFLV_0516"/>
<dbReference type="EMBL" id="CP053835">
    <property type="protein sequence ID" value="QKF76574.1"/>
    <property type="molecule type" value="Genomic_DNA"/>
</dbReference>
<dbReference type="SMART" id="SM00897">
    <property type="entry name" value="FIST"/>
    <property type="match status" value="1"/>
</dbReference>
<dbReference type="GO" id="GO:0000155">
    <property type="term" value="F:phosphorelay sensor kinase activity"/>
    <property type="evidence" value="ECO:0007669"/>
    <property type="project" value="InterPro"/>
</dbReference>
<name>A0AAE7BEZ8_9BACT</name>
<evidence type="ECO:0000313" key="4">
    <source>
        <dbReference type="EMBL" id="QKF76574.1"/>
    </source>
</evidence>
<dbReference type="PANTHER" id="PTHR40252">
    <property type="entry name" value="BLR0328 PROTEIN"/>
    <property type="match status" value="1"/>
</dbReference>
<dbReference type="SMART" id="SM00388">
    <property type="entry name" value="HisKA"/>
    <property type="match status" value="1"/>
</dbReference>
<evidence type="ECO:0000259" key="3">
    <source>
        <dbReference type="PROSITE" id="PS50109"/>
    </source>
</evidence>
<dbReference type="PANTHER" id="PTHR40252:SF2">
    <property type="entry name" value="BLR0328 PROTEIN"/>
    <property type="match status" value="1"/>
</dbReference>
<keyword evidence="4" id="KW-0418">Kinase</keyword>
<dbReference type="Gene3D" id="1.10.287.130">
    <property type="match status" value="1"/>
</dbReference>
<evidence type="ECO:0000313" key="5">
    <source>
        <dbReference type="Proteomes" id="UP000503313"/>
    </source>
</evidence>
<evidence type="ECO:0000256" key="1">
    <source>
        <dbReference type="ARBA" id="ARBA00000085"/>
    </source>
</evidence>
<feature type="domain" description="Histidine kinase" evidence="3">
    <location>
        <begin position="430"/>
        <end position="634"/>
    </location>
</feature>
<dbReference type="InterPro" id="IPR036097">
    <property type="entry name" value="HisK_dim/P_sf"/>
</dbReference>
<dbReference type="Gene3D" id="3.30.565.10">
    <property type="entry name" value="Histidine kinase-like ATPase, C-terminal domain"/>
    <property type="match status" value="1"/>
</dbReference>
<dbReference type="Proteomes" id="UP000503313">
    <property type="component" value="Chromosome"/>
</dbReference>
<dbReference type="SMART" id="SM01204">
    <property type="entry name" value="FIST_C"/>
    <property type="match status" value="1"/>
</dbReference>
<dbReference type="SUPFAM" id="SSF55874">
    <property type="entry name" value="ATPase domain of HSP90 chaperone/DNA topoisomerase II/histidine kinase"/>
    <property type="match status" value="1"/>
</dbReference>
<dbReference type="CDD" id="cd00082">
    <property type="entry name" value="HisKA"/>
    <property type="match status" value="1"/>
</dbReference>
<sequence>MKTYNYTLNDSSLEMLIDFPSFKNKKNLLIQIFCGNKKHYLENIVKIITKNLPQAICIGSSTDGEINEENITTLNTVISISVFEKTTLKAIYVKNENSFINGVEIAKELFSEKTKLLITFTDGKKTNGEEFLKGINSINNKIIVCGGMAGDNANFNQTFISYQDKVFTYGCVGVVLDSDVLQVRNSYNFNWSEIGIVHTIDEVDKNRVYKISGLTPLDFYKKYLGSYVASSLPATGIEFPLIVQKNNLPLARAVISKHIDGSLSFAGNLEKGDIVKLGFGNIELIMNNPIESLFKDQPLENIESIFIYSCMARRRYMPNMIDIEIKPFSQIAPTCGFFTYGEFFHYQENNQLLNQSLTLVALSENCSKKNSKKQIKISQTPLSEHARSLEALTHLIQQSSNDYNKQSKKLEEGNIYSQNLITAQKRFLKHAVHETNTPLSVIMGNIEMFEMEFGKNKYLSNIEVAMKNIFSIYDDLSYLIKKDQVNSAIHKINIVDFVRSRIDFFTSSALKFKSNFKFQALKDEININFNEIKLQRIVDNNLTNAIKYTLPNETIFVKLSIFNKECNFTIESNSKQILNPQEIFEEYYREQVSQEGFGLGLNLVKRICNEENVGIKLESGKDWASFTYTFKGVL</sequence>
<dbReference type="EC" id="2.7.13.3" evidence="2"/>
<comment type="catalytic activity">
    <reaction evidence="1">
        <text>ATP + protein L-histidine = ADP + protein N-phospho-L-histidine.</text>
        <dbReference type="EC" id="2.7.13.3"/>
    </reaction>
</comment>
<dbReference type="InterPro" id="IPR036890">
    <property type="entry name" value="HATPase_C_sf"/>
</dbReference>
<keyword evidence="4" id="KW-0808">Transferase</keyword>
<dbReference type="PROSITE" id="PS50109">
    <property type="entry name" value="HIS_KIN"/>
    <property type="match status" value="1"/>
</dbReference>
<accession>A0AAE7BEZ8</accession>